<dbReference type="SUPFAM" id="SSF47188">
    <property type="entry name" value="Hemerythrin-like"/>
    <property type="match status" value="1"/>
</dbReference>
<keyword evidence="2" id="KW-0561">Oxygen transport</keyword>
<sequence>MYGAATPGGAFCLPPCPRFPHGEHMHPIDWNESLHIGVATIDEQHGRLTDTINALLLAYMQGQEREVLAGIINELHDYAHTHFATEESLMRRFDGQYSELTIHLQQHTMFFTRIVDFLLEYVGDPQGELTPEVLDFLTDWWKTHVTGIDARFGKFLNQQGIQ</sequence>
<evidence type="ECO:0000256" key="4">
    <source>
        <dbReference type="ARBA" id="ARBA00023004"/>
    </source>
</evidence>
<evidence type="ECO:0000256" key="2">
    <source>
        <dbReference type="ARBA" id="ARBA00022621"/>
    </source>
</evidence>
<dbReference type="Pfam" id="PF01814">
    <property type="entry name" value="Hemerythrin"/>
    <property type="match status" value="1"/>
</dbReference>
<dbReference type="InterPro" id="IPR050669">
    <property type="entry name" value="Hemerythrin"/>
</dbReference>
<reference evidence="7" key="2">
    <citation type="submission" date="2013-07" db="EMBL/GenBank/DDBJ databases">
        <authorList>
            <person name="Morais-Silva F.O."/>
            <person name="Rezende A.M."/>
            <person name="Pimentel C."/>
            <person name="Resende D.M."/>
            <person name="Santos C.I."/>
            <person name="Clemente C."/>
            <person name="de Oliveira L.M."/>
            <person name="da Silva S.M."/>
            <person name="Costa D.A."/>
            <person name="Varela-Raposo A."/>
            <person name="Horacio E.C.A."/>
            <person name="Matos M."/>
            <person name="Flores O."/>
            <person name="Ruiz J.C."/>
            <person name="Rodrigues-Pousada C."/>
        </authorList>
    </citation>
    <scope>NUCLEOTIDE SEQUENCE [LARGE SCALE GENOMIC DNA]</scope>
    <source>
        <strain evidence="7">ATCC 19364 / DSM 1382 / NCIMB 9332 / VKM B-1759</strain>
    </source>
</reference>
<dbReference type="GO" id="GO:0046872">
    <property type="term" value="F:metal ion binding"/>
    <property type="evidence" value="ECO:0007669"/>
    <property type="project" value="UniProtKB-KW"/>
</dbReference>
<dbReference type="PATRIC" id="fig|1121448.10.peg.411"/>
<keyword evidence="3" id="KW-0479">Metal-binding</keyword>
<dbReference type="PANTHER" id="PTHR37164">
    <property type="entry name" value="BACTERIOHEMERYTHRIN"/>
    <property type="match status" value="1"/>
</dbReference>
<dbReference type="AlphaFoldDB" id="T2G6W1"/>
<dbReference type="Proteomes" id="UP000016587">
    <property type="component" value="Chromosome"/>
</dbReference>
<dbReference type="EMBL" id="CP006585">
    <property type="protein sequence ID" value="AGW12330.1"/>
    <property type="molecule type" value="Genomic_DNA"/>
</dbReference>
<dbReference type="GO" id="GO:0005344">
    <property type="term" value="F:oxygen carrier activity"/>
    <property type="evidence" value="ECO:0007669"/>
    <property type="project" value="UniProtKB-KW"/>
</dbReference>
<dbReference type="HOGENOM" id="CLU_086902_2_2_7"/>
<gene>
    <name evidence="6" type="ORF">DGI_0413</name>
</gene>
<dbReference type="NCBIfam" id="TIGR02481">
    <property type="entry name" value="hemeryth_dom"/>
    <property type="match status" value="1"/>
</dbReference>
<evidence type="ECO:0000256" key="3">
    <source>
        <dbReference type="ARBA" id="ARBA00022723"/>
    </source>
</evidence>
<keyword evidence="2" id="KW-0813">Transport</keyword>
<evidence type="ECO:0000313" key="6">
    <source>
        <dbReference type="EMBL" id="AGW12330.1"/>
    </source>
</evidence>
<accession>T2G6W1</accession>
<name>T2G6W1_MEGG1</name>
<evidence type="ECO:0000256" key="1">
    <source>
        <dbReference type="ARBA" id="ARBA00010587"/>
    </source>
</evidence>
<dbReference type="KEGG" id="dgg:DGI_0413"/>
<dbReference type="PROSITE" id="PS00550">
    <property type="entry name" value="HEMERYTHRINS"/>
    <property type="match status" value="1"/>
</dbReference>
<dbReference type="InterPro" id="IPR012312">
    <property type="entry name" value="Hemerythrin-like"/>
</dbReference>
<reference evidence="6 7" key="1">
    <citation type="journal article" date="2013" name="J. Bacteriol.">
        <title>Roles of HynAB and Ech, the only two hydrogenases found in the model sulfate reducer Desulfovibrio gigas.</title>
        <authorList>
            <person name="Morais-Silva F.O."/>
            <person name="Santos C.I."/>
            <person name="Rodrigues R."/>
            <person name="Pereira I.A."/>
            <person name="Rodrigues-Pousada C."/>
        </authorList>
    </citation>
    <scope>NUCLEOTIDE SEQUENCE [LARGE SCALE GENOMIC DNA]</scope>
    <source>
        <strain evidence="7">ATCC 19364 / DSM 1382 / NCIMB 9332 / VKM B-1759</strain>
    </source>
</reference>
<comment type="similarity">
    <text evidence="1">Belongs to the hemerythrin family.</text>
</comment>
<dbReference type="eggNOG" id="COG2703">
    <property type="taxonomic scope" value="Bacteria"/>
</dbReference>
<evidence type="ECO:0000259" key="5">
    <source>
        <dbReference type="Pfam" id="PF01814"/>
    </source>
</evidence>
<evidence type="ECO:0000313" key="7">
    <source>
        <dbReference type="Proteomes" id="UP000016587"/>
    </source>
</evidence>
<feature type="domain" description="Hemerythrin-like" evidence="5">
    <location>
        <begin position="37"/>
        <end position="152"/>
    </location>
</feature>
<dbReference type="Gene3D" id="1.20.120.50">
    <property type="entry name" value="Hemerythrin-like"/>
    <property type="match status" value="1"/>
</dbReference>
<proteinExistence type="inferred from homology"/>
<dbReference type="CDD" id="cd12107">
    <property type="entry name" value="Hemerythrin"/>
    <property type="match status" value="1"/>
</dbReference>
<dbReference type="PANTHER" id="PTHR37164:SF1">
    <property type="entry name" value="BACTERIOHEMERYTHRIN"/>
    <property type="match status" value="1"/>
</dbReference>
<keyword evidence="7" id="KW-1185">Reference proteome</keyword>
<dbReference type="STRING" id="1121448.DGI_0413"/>
<organism evidence="6 7">
    <name type="scientific">Megalodesulfovibrio gigas (strain ATCC 19364 / DSM 1382 / NCIMB 9332 / VKM B-1759)</name>
    <name type="common">Desulfovibrio gigas</name>
    <dbReference type="NCBI Taxonomy" id="1121448"/>
    <lineage>
        <taxon>Bacteria</taxon>
        <taxon>Pseudomonadati</taxon>
        <taxon>Thermodesulfobacteriota</taxon>
        <taxon>Desulfovibrionia</taxon>
        <taxon>Desulfovibrionales</taxon>
        <taxon>Desulfovibrionaceae</taxon>
        <taxon>Megalodesulfovibrio</taxon>
    </lineage>
</organism>
<dbReference type="InterPro" id="IPR012827">
    <property type="entry name" value="Hemerythrin_metal-bd"/>
</dbReference>
<protein>
    <submittedName>
        <fullName evidence="6">Putative hemerythrin-like metal-binding protein</fullName>
    </submittedName>
</protein>
<dbReference type="NCBIfam" id="NF033749">
    <property type="entry name" value="bact_hemeryth"/>
    <property type="match status" value="1"/>
</dbReference>
<dbReference type="InterPro" id="IPR035938">
    <property type="entry name" value="Hemerythrin-like_sf"/>
</dbReference>
<dbReference type="InterPro" id="IPR016131">
    <property type="entry name" value="Haemerythrin_Fe_BS"/>
</dbReference>
<keyword evidence="4" id="KW-0408">Iron</keyword>